<dbReference type="PANTHER" id="PTHR11845:SF13">
    <property type="entry name" value="5'-DEOXYNUCLEOTIDASE HDDC2"/>
    <property type="match status" value="1"/>
</dbReference>
<dbReference type="InterPro" id="IPR039356">
    <property type="entry name" value="YfbR/HDDC2"/>
</dbReference>
<gene>
    <name evidence="4" type="ORF">A3B35_01435</name>
</gene>
<organism evidence="4 5">
    <name type="scientific">Candidatus Kaiserbacteria bacterium RIFCSPLOWO2_01_FULL_54_24</name>
    <dbReference type="NCBI Taxonomy" id="1798515"/>
    <lineage>
        <taxon>Bacteria</taxon>
        <taxon>Candidatus Kaiseribacteriota</taxon>
    </lineage>
</organism>
<keyword evidence="1" id="KW-0479">Metal-binding</keyword>
<accession>A0A1F6EW30</accession>
<comment type="caution">
    <text evidence="4">The sequence shown here is derived from an EMBL/GenBank/DDBJ whole genome shotgun (WGS) entry which is preliminary data.</text>
</comment>
<dbReference type="SUPFAM" id="SSF109604">
    <property type="entry name" value="HD-domain/PDEase-like"/>
    <property type="match status" value="1"/>
</dbReference>
<dbReference type="Gene3D" id="1.10.3210.10">
    <property type="entry name" value="Hypothetical protein af1432"/>
    <property type="match status" value="1"/>
</dbReference>
<dbReference type="AlphaFoldDB" id="A0A1F6EW30"/>
<proteinExistence type="predicted"/>
<evidence type="ECO:0000313" key="4">
    <source>
        <dbReference type="EMBL" id="OGG77722.1"/>
    </source>
</evidence>
<dbReference type="Pfam" id="PF13023">
    <property type="entry name" value="HD_3"/>
    <property type="match status" value="1"/>
</dbReference>
<dbReference type="PANTHER" id="PTHR11845">
    <property type="entry name" value="5'-DEOXYNUCLEOTIDASE HDDC2"/>
    <property type="match status" value="1"/>
</dbReference>
<keyword evidence="2" id="KW-0378">Hydrolase</keyword>
<evidence type="ECO:0000256" key="2">
    <source>
        <dbReference type="ARBA" id="ARBA00022801"/>
    </source>
</evidence>
<feature type="domain" description="HD" evidence="3">
    <location>
        <begin position="2"/>
        <end position="99"/>
    </location>
</feature>
<dbReference type="InterPro" id="IPR006674">
    <property type="entry name" value="HD_domain"/>
</dbReference>
<dbReference type="STRING" id="1798515.A3B35_01435"/>
<evidence type="ECO:0000313" key="5">
    <source>
        <dbReference type="Proteomes" id="UP000177215"/>
    </source>
</evidence>
<name>A0A1F6EW30_9BACT</name>
<evidence type="ECO:0000259" key="3">
    <source>
        <dbReference type="Pfam" id="PF13023"/>
    </source>
</evidence>
<sequence length="157" mass="17686">MNRTLTLAIVHDLAEAKTGDADAYDQIVTGKHTDKAVQEDAAMRDMTDDISFGDWIYSLWREYEDQATVEAKFVRALDRIEGFLHIAESGVEMYIPKEFHADYASKAVAAFDEATHHFPELKDFLEVVKKDLRVQFEKAGVEWVDGVKGTSSISSPL</sequence>
<dbReference type="GO" id="GO:0046872">
    <property type="term" value="F:metal ion binding"/>
    <property type="evidence" value="ECO:0007669"/>
    <property type="project" value="UniProtKB-KW"/>
</dbReference>
<dbReference type="GO" id="GO:0002953">
    <property type="term" value="F:5'-deoxynucleotidase activity"/>
    <property type="evidence" value="ECO:0007669"/>
    <property type="project" value="InterPro"/>
</dbReference>
<reference evidence="4 5" key="1">
    <citation type="journal article" date="2016" name="Nat. Commun.">
        <title>Thousands of microbial genomes shed light on interconnected biogeochemical processes in an aquifer system.</title>
        <authorList>
            <person name="Anantharaman K."/>
            <person name="Brown C.T."/>
            <person name="Hug L.A."/>
            <person name="Sharon I."/>
            <person name="Castelle C.J."/>
            <person name="Probst A.J."/>
            <person name="Thomas B.C."/>
            <person name="Singh A."/>
            <person name="Wilkins M.J."/>
            <person name="Karaoz U."/>
            <person name="Brodie E.L."/>
            <person name="Williams K.H."/>
            <person name="Hubbard S.S."/>
            <person name="Banfield J.F."/>
        </authorList>
    </citation>
    <scope>NUCLEOTIDE SEQUENCE [LARGE SCALE GENOMIC DNA]</scope>
</reference>
<dbReference type="GO" id="GO:0005737">
    <property type="term" value="C:cytoplasm"/>
    <property type="evidence" value="ECO:0007669"/>
    <property type="project" value="TreeGrafter"/>
</dbReference>
<protein>
    <recommendedName>
        <fullName evidence="3">HD domain-containing protein</fullName>
    </recommendedName>
</protein>
<dbReference type="Proteomes" id="UP000177215">
    <property type="component" value="Unassembled WGS sequence"/>
</dbReference>
<dbReference type="EMBL" id="MFMC01000009">
    <property type="protein sequence ID" value="OGG77722.1"/>
    <property type="molecule type" value="Genomic_DNA"/>
</dbReference>
<evidence type="ECO:0000256" key="1">
    <source>
        <dbReference type="ARBA" id="ARBA00022723"/>
    </source>
</evidence>